<dbReference type="Pfam" id="PF13539">
    <property type="entry name" value="Peptidase_M15_4"/>
    <property type="match status" value="1"/>
</dbReference>
<dbReference type="InterPro" id="IPR052179">
    <property type="entry name" value="DD-CPase-like"/>
</dbReference>
<dbReference type="Gene3D" id="3.30.1380.10">
    <property type="match status" value="1"/>
</dbReference>
<gene>
    <name evidence="2" type="ORF">ACFFGV_05305</name>
</gene>
<reference evidence="2 3" key="1">
    <citation type="submission" date="2024-09" db="EMBL/GenBank/DDBJ databases">
        <authorList>
            <person name="Sun Q."/>
            <person name="Mori K."/>
        </authorList>
    </citation>
    <scope>NUCLEOTIDE SEQUENCE [LARGE SCALE GENOMIC DNA]</scope>
    <source>
        <strain evidence="2 3">NCAIM B.02529</strain>
    </source>
</reference>
<dbReference type="PANTHER" id="PTHR34385:SF1">
    <property type="entry name" value="PEPTIDOGLYCAN L-ALANYL-D-GLUTAMATE ENDOPEPTIDASE CWLK"/>
    <property type="match status" value="1"/>
</dbReference>
<dbReference type="InterPro" id="IPR039561">
    <property type="entry name" value="Peptidase_M15C"/>
</dbReference>
<evidence type="ECO:0000313" key="3">
    <source>
        <dbReference type="Proteomes" id="UP001589836"/>
    </source>
</evidence>
<dbReference type="InterPro" id="IPR009045">
    <property type="entry name" value="Zn_M74/Hedgehog-like"/>
</dbReference>
<name>A0ABV6LKT4_9BACI</name>
<evidence type="ECO:0000313" key="2">
    <source>
        <dbReference type="EMBL" id="MFC0523010.1"/>
    </source>
</evidence>
<dbReference type="Proteomes" id="UP001589836">
    <property type="component" value="Unassembled WGS sequence"/>
</dbReference>
<dbReference type="CDD" id="cd14845">
    <property type="entry name" value="L-Ala-D-Glu_peptidase_like"/>
    <property type="match status" value="1"/>
</dbReference>
<organism evidence="2 3">
    <name type="scientific">Pontibacillus salicampi</name>
    <dbReference type="NCBI Taxonomy" id="1449801"/>
    <lineage>
        <taxon>Bacteria</taxon>
        <taxon>Bacillati</taxon>
        <taxon>Bacillota</taxon>
        <taxon>Bacilli</taxon>
        <taxon>Bacillales</taxon>
        <taxon>Bacillaceae</taxon>
        <taxon>Pontibacillus</taxon>
    </lineage>
</organism>
<sequence length="199" mass="22626">MRILTNFFAFLLLIAGVVLFVMVLVPSWSSVPTNQQLVKKDVPLPDELHPKVEEAMDKLVKRAEDKGIDVAITDGHRSKEEQKELYEKGRSKDGQIVTNAKAGESYHNYGMAIDFALRLDNGNVVWDRERDDNGNGEADWMEVVSIAKDLGFEWGGDWSSFKDYPHLQMDFGLTIRELQYGKRPQNITYAEETNEDNAS</sequence>
<dbReference type="EMBL" id="JBHLTP010000003">
    <property type="protein sequence ID" value="MFC0523010.1"/>
    <property type="molecule type" value="Genomic_DNA"/>
</dbReference>
<proteinExistence type="predicted"/>
<comment type="caution">
    <text evidence="2">The sequence shown here is derived from an EMBL/GenBank/DDBJ whole genome shotgun (WGS) entry which is preliminary data.</text>
</comment>
<protein>
    <submittedName>
        <fullName evidence="2">M15 family metallopeptidase</fullName>
    </submittedName>
</protein>
<dbReference type="SUPFAM" id="SSF55166">
    <property type="entry name" value="Hedgehog/DD-peptidase"/>
    <property type="match status" value="1"/>
</dbReference>
<keyword evidence="3" id="KW-1185">Reference proteome</keyword>
<accession>A0ABV6LKT4</accession>
<feature type="domain" description="Peptidase M15C" evidence="1">
    <location>
        <begin position="99"/>
        <end position="169"/>
    </location>
</feature>
<dbReference type="PANTHER" id="PTHR34385">
    <property type="entry name" value="D-ALANYL-D-ALANINE CARBOXYPEPTIDASE"/>
    <property type="match status" value="1"/>
</dbReference>
<evidence type="ECO:0000259" key="1">
    <source>
        <dbReference type="Pfam" id="PF13539"/>
    </source>
</evidence>
<dbReference type="RefSeq" id="WP_377345543.1">
    <property type="nucleotide sequence ID" value="NZ_JBHLTP010000003.1"/>
</dbReference>